<keyword evidence="6" id="KW-0597">Phosphoprotein</keyword>
<protein>
    <submittedName>
        <fullName evidence="16">NpnB</fullName>
    </submittedName>
</protein>
<dbReference type="NCBIfam" id="TIGR01720">
    <property type="entry name" value="NRPS-para261"/>
    <property type="match status" value="1"/>
</dbReference>
<dbReference type="InterPro" id="IPR010071">
    <property type="entry name" value="AA_adenyl_dom"/>
</dbReference>
<dbReference type="Pfam" id="PF22621">
    <property type="entry name" value="CurL-like_PKS_C"/>
    <property type="match status" value="1"/>
</dbReference>
<evidence type="ECO:0000256" key="7">
    <source>
        <dbReference type="ARBA" id="ARBA00022679"/>
    </source>
</evidence>
<dbReference type="FunFam" id="3.30.300.30:FF:000010">
    <property type="entry name" value="Enterobactin synthetase component F"/>
    <property type="match status" value="2"/>
</dbReference>
<dbReference type="InterPro" id="IPR014030">
    <property type="entry name" value="Ketoacyl_synth_N"/>
</dbReference>
<dbReference type="SUPFAM" id="SSF53383">
    <property type="entry name" value="PLP-dependent transferases"/>
    <property type="match status" value="1"/>
</dbReference>
<dbReference type="InterPro" id="IPR010060">
    <property type="entry name" value="NRPS_synth"/>
</dbReference>
<dbReference type="InterPro" id="IPR018201">
    <property type="entry name" value="Ketoacyl_synth_AS"/>
</dbReference>
<dbReference type="InterPro" id="IPR000873">
    <property type="entry name" value="AMP-dep_synth/lig_dom"/>
</dbReference>
<dbReference type="InterPro" id="IPR023213">
    <property type="entry name" value="CAT-like_dom_sf"/>
</dbReference>
<dbReference type="GO" id="GO:0008483">
    <property type="term" value="F:transaminase activity"/>
    <property type="evidence" value="ECO:0007669"/>
    <property type="project" value="InterPro"/>
</dbReference>
<keyword evidence="7" id="KW-0808">Transferase</keyword>
<dbReference type="SMART" id="SM00825">
    <property type="entry name" value="PKS_KS"/>
    <property type="match status" value="1"/>
</dbReference>
<dbReference type="Pfam" id="PF00698">
    <property type="entry name" value="Acyl_transf_1"/>
    <property type="match status" value="1"/>
</dbReference>
<dbReference type="GO" id="GO:0030170">
    <property type="term" value="F:pyridoxal phosphate binding"/>
    <property type="evidence" value="ECO:0007669"/>
    <property type="project" value="InterPro"/>
</dbReference>
<dbReference type="PROSITE" id="PS00455">
    <property type="entry name" value="AMP_BINDING"/>
    <property type="match status" value="2"/>
</dbReference>
<evidence type="ECO:0000256" key="8">
    <source>
        <dbReference type="ARBA" id="ARBA00022737"/>
    </source>
</evidence>
<evidence type="ECO:0000256" key="9">
    <source>
        <dbReference type="ARBA" id="ARBA00022898"/>
    </source>
</evidence>
<keyword evidence="5" id="KW-0963">Cytoplasm</keyword>
<keyword evidence="8" id="KW-0677">Repeat</keyword>
<dbReference type="InterPro" id="IPR020845">
    <property type="entry name" value="AMP-binding_CS"/>
</dbReference>
<dbReference type="FunFam" id="3.40.50.980:FF:000001">
    <property type="entry name" value="Non-ribosomal peptide synthetase"/>
    <property type="match status" value="2"/>
</dbReference>
<dbReference type="Pfam" id="PF00501">
    <property type="entry name" value="AMP-binding"/>
    <property type="match status" value="2"/>
</dbReference>
<dbReference type="FunFam" id="3.40.47.10:FF:000019">
    <property type="entry name" value="Polyketide synthase type I"/>
    <property type="match status" value="1"/>
</dbReference>
<dbReference type="SMART" id="SM00823">
    <property type="entry name" value="PKS_PP"/>
    <property type="match status" value="3"/>
</dbReference>
<accession>G9CIA2</accession>
<evidence type="ECO:0000256" key="13">
    <source>
        <dbReference type="SAM" id="MobiDB-lite"/>
    </source>
</evidence>
<dbReference type="PROSITE" id="PS00012">
    <property type="entry name" value="PHOSPHOPANTETHEINE"/>
    <property type="match status" value="3"/>
</dbReference>
<dbReference type="Pfam" id="PF00109">
    <property type="entry name" value="ketoacyl-synt"/>
    <property type="match status" value="1"/>
</dbReference>
<dbReference type="SUPFAM" id="SSF53901">
    <property type="entry name" value="Thiolase-like"/>
    <property type="match status" value="1"/>
</dbReference>
<dbReference type="Pfam" id="PF00202">
    <property type="entry name" value="Aminotran_3"/>
    <property type="match status" value="1"/>
</dbReference>
<dbReference type="PANTHER" id="PTHR45527">
    <property type="entry name" value="NONRIBOSOMAL PEPTIDE SYNTHETASE"/>
    <property type="match status" value="1"/>
</dbReference>
<evidence type="ECO:0000256" key="5">
    <source>
        <dbReference type="ARBA" id="ARBA00022490"/>
    </source>
</evidence>
<dbReference type="InterPro" id="IPR016035">
    <property type="entry name" value="Acyl_Trfase/lysoPLipase"/>
</dbReference>
<dbReference type="InterPro" id="IPR036736">
    <property type="entry name" value="ACP-like_sf"/>
</dbReference>
<dbReference type="Gene3D" id="3.90.1150.10">
    <property type="entry name" value="Aspartate Aminotransferase, domain 1"/>
    <property type="match status" value="1"/>
</dbReference>
<comment type="similarity">
    <text evidence="12">In the C-terminal section; belongs to the NRP synthetase family.</text>
</comment>
<dbReference type="SUPFAM" id="SSF56801">
    <property type="entry name" value="Acetyl-CoA synthetase-like"/>
    <property type="match status" value="2"/>
</dbReference>
<dbReference type="Pfam" id="PF00550">
    <property type="entry name" value="PP-binding"/>
    <property type="match status" value="3"/>
</dbReference>
<keyword evidence="10" id="KW-0175">Coiled coil</keyword>
<dbReference type="Pfam" id="PF00296">
    <property type="entry name" value="Bac_luciferase"/>
    <property type="match status" value="1"/>
</dbReference>
<dbReference type="NCBIfam" id="TIGR01733">
    <property type="entry name" value="AA-adenyl-dom"/>
    <property type="match status" value="2"/>
</dbReference>
<evidence type="ECO:0000256" key="3">
    <source>
        <dbReference type="ARBA" id="ARBA00006432"/>
    </source>
</evidence>
<comment type="subcellular location">
    <subcellularLocation>
        <location evidence="2">Cytoplasm</location>
    </subcellularLocation>
</comment>
<evidence type="ECO:0000259" key="15">
    <source>
        <dbReference type="PROSITE" id="PS52004"/>
    </source>
</evidence>
<dbReference type="PANTHER" id="PTHR45527:SF14">
    <property type="entry name" value="PLIPASTATIN SYNTHASE SUBUNIT B"/>
    <property type="match status" value="1"/>
</dbReference>
<feature type="domain" description="Carrier" evidence="14">
    <location>
        <begin position="1059"/>
        <end position="1134"/>
    </location>
</feature>
<evidence type="ECO:0000313" key="16">
    <source>
        <dbReference type="EMBL" id="AEU11006.1"/>
    </source>
</evidence>
<dbReference type="InterPro" id="IPR009081">
    <property type="entry name" value="PP-bd_ACP"/>
</dbReference>
<evidence type="ECO:0000256" key="12">
    <source>
        <dbReference type="ARBA" id="ARBA00029443"/>
    </source>
</evidence>
<dbReference type="InterPro" id="IPR006162">
    <property type="entry name" value="Ppantetheine_attach_site"/>
</dbReference>
<dbReference type="SUPFAM" id="SSF55048">
    <property type="entry name" value="Probable ACP-binding domain of malonyl-CoA ACP transacylase"/>
    <property type="match status" value="1"/>
</dbReference>
<keyword evidence="11" id="KW-0045">Antibiotic biosynthesis</keyword>
<gene>
    <name evidence="16" type="primary">npnB</name>
</gene>
<dbReference type="Gene3D" id="2.30.38.10">
    <property type="entry name" value="Luciferase, Domain 3"/>
    <property type="match status" value="2"/>
</dbReference>
<dbReference type="GO" id="GO:0031177">
    <property type="term" value="F:phosphopantetheine binding"/>
    <property type="evidence" value="ECO:0007669"/>
    <property type="project" value="InterPro"/>
</dbReference>
<reference evidence="16" key="1">
    <citation type="journal article" date="2011" name="Appl. Environ. Microbiol.">
        <title>Nostophycin Biosynthesis Is Directed by a Hybrid Polyketide Synthase-Nonribosomal Peptide Synthetase in the Toxic Cyanobacterium Nostoc sp. Strain 152.</title>
        <authorList>
            <person name="Fewer D.P."/>
            <person name="Osterholm J."/>
            <person name="Rouhiainen L."/>
            <person name="Jokela J."/>
            <person name="Wahlsten M."/>
            <person name="Sivonen K."/>
        </authorList>
    </citation>
    <scope>NUCLEOTIDE SEQUENCE</scope>
    <source>
        <strain evidence="16">152</strain>
    </source>
</reference>
<comment type="cofactor">
    <cofactor evidence="1">
        <name>pantetheine 4'-phosphate</name>
        <dbReference type="ChEBI" id="CHEBI:47942"/>
    </cofactor>
</comment>
<dbReference type="GO" id="GO:0004315">
    <property type="term" value="F:3-oxoacyl-[acyl-carrier-protein] synthase activity"/>
    <property type="evidence" value="ECO:0007669"/>
    <property type="project" value="InterPro"/>
</dbReference>
<dbReference type="CDD" id="cd19534">
    <property type="entry name" value="E_NRPS"/>
    <property type="match status" value="1"/>
</dbReference>
<dbReference type="NCBIfam" id="TIGR04020">
    <property type="entry name" value="seco_metab_LLM"/>
    <property type="match status" value="1"/>
</dbReference>
<dbReference type="GO" id="GO:0043041">
    <property type="term" value="P:amino acid activation for nonribosomal peptide biosynthetic process"/>
    <property type="evidence" value="ECO:0007669"/>
    <property type="project" value="TreeGrafter"/>
</dbReference>
<feature type="domain" description="Carrier" evidence="14">
    <location>
        <begin position="4675"/>
        <end position="4750"/>
    </location>
</feature>
<feature type="region of interest" description="Disordered" evidence="13">
    <location>
        <begin position="1001"/>
        <end position="1026"/>
    </location>
</feature>
<dbReference type="CDD" id="cd00347">
    <property type="entry name" value="Flavin_utilizing_monoxygenases"/>
    <property type="match status" value="1"/>
</dbReference>
<dbReference type="NCBIfam" id="NF003417">
    <property type="entry name" value="PRK04813.1"/>
    <property type="match status" value="2"/>
</dbReference>
<dbReference type="Gene3D" id="3.30.559.30">
    <property type="entry name" value="Nonribosomal peptide synthetase, condensation domain"/>
    <property type="match status" value="3"/>
</dbReference>
<dbReference type="InterPro" id="IPR015421">
    <property type="entry name" value="PyrdxlP-dep_Trfase_major"/>
</dbReference>
<organism evidence="16">
    <name type="scientific">Kaarinaea lacus PCC 9237</name>
    <dbReference type="NCBI Taxonomy" id="3158555"/>
    <lineage>
        <taxon>Bacteria</taxon>
        <taxon>Bacillati</taxon>
        <taxon>Cyanobacteriota</taxon>
        <taxon>Cyanophyceae</taxon>
        <taxon>Nostocales</taxon>
        <taxon>Nodulariaceae</taxon>
        <taxon>Kaarinaea</taxon>
        <taxon>Kaarinaea lacus</taxon>
    </lineage>
</organism>
<dbReference type="SMART" id="SM01294">
    <property type="entry name" value="PKS_PP_betabranch"/>
    <property type="match status" value="1"/>
</dbReference>
<dbReference type="SUPFAM" id="SSF47336">
    <property type="entry name" value="ACP-like"/>
    <property type="match status" value="3"/>
</dbReference>
<dbReference type="Gene3D" id="3.20.20.30">
    <property type="entry name" value="Luciferase-like domain"/>
    <property type="match status" value="1"/>
</dbReference>
<dbReference type="CDD" id="cd05930">
    <property type="entry name" value="A_NRPS"/>
    <property type="match status" value="2"/>
</dbReference>
<dbReference type="GO" id="GO:0005737">
    <property type="term" value="C:cytoplasm"/>
    <property type="evidence" value="ECO:0007669"/>
    <property type="project" value="UniProtKB-SubCell"/>
</dbReference>
<comment type="similarity">
    <text evidence="3">Belongs to the ATP-dependent AMP-binding enzyme family.</text>
</comment>
<dbReference type="InterPro" id="IPR036661">
    <property type="entry name" value="Luciferase-like_sf"/>
</dbReference>
<dbReference type="Gene3D" id="3.30.300.30">
    <property type="match status" value="2"/>
</dbReference>
<dbReference type="GO" id="GO:0006633">
    <property type="term" value="P:fatty acid biosynthetic process"/>
    <property type="evidence" value="ECO:0007669"/>
    <property type="project" value="InterPro"/>
</dbReference>
<dbReference type="Pfam" id="PF02801">
    <property type="entry name" value="Ketoacyl-synt_C"/>
    <property type="match status" value="1"/>
</dbReference>
<feature type="domain" description="Ketosynthase family 3 (KS3)" evidence="15">
    <location>
        <begin position="34"/>
        <end position="460"/>
    </location>
</feature>
<dbReference type="FunFam" id="1.10.1200.10:FF:000005">
    <property type="entry name" value="Nonribosomal peptide synthetase 1"/>
    <property type="match status" value="2"/>
</dbReference>
<dbReference type="Gene3D" id="3.40.47.10">
    <property type="match status" value="1"/>
</dbReference>
<dbReference type="InterPro" id="IPR024011">
    <property type="entry name" value="Biosynth_lucif-like_mOase_dom"/>
</dbReference>
<dbReference type="EMBL" id="JF430079">
    <property type="protein sequence ID" value="AEU11006.1"/>
    <property type="molecule type" value="Genomic_DNA"/>
</dbReference>
<dbReference type="InterPro" id="IPR016039">
    <property type="entry name" value="Thiolase-like"/>
</dbReference>
<evidence type="ECO:0000256" key="6">
    <source>
        <dbReference type="ARBA" id="ARBA00022553"/>
    </source>
</evidence>
<dbReference type="InterPro" id="IPR045851">
    <property type="entry name" value="AMP-bd_C_sf"/>
</dbReference>
<dbReference type="FunFam" id="2.30.38.10:FF:000001">
    <property type="entry name" value="Non-ribosomal peptide synthetase PvdI"/>
    <property type="match status" value="2"/>
</dbReference>
<dbReference type="SMART" id="SM00827">
    <property type="entry name" value="PKS_AT"/>
    <property type="match status" value="1"/>
</dbReference>
<dbReference type="FunFam" id="3.40.50.12780:FF:000012">
    <property type="entry name" value="Non-ribosomal peptide synthetase"/>
    <property type="match status" value="2"/>
</dbReference>
<dbReference type="InterPro" id="IPR015424">
    <property type="entry name" value="PyrdxlP-dep_Trfase"/>
</dbReference>
<dbReference type="InterPro" id="IPR020806">
    <property type="entry name" value="PKS_PP-bd"/>
</dbReference>
<dbReference type="InterPro" id="IPR011251">
    <property type="entry name" value="Luciferase-like_dom"/>
</dbReference>
<feature type="compositionally biased region" description="Polar residues" evidence="13">
    <location>
        <begin position="1011"/>
        <end position="1026"/>
    </location>
</feature>
<dbReference type="InterPro" id="IPR001227">
    <property type="entry name" value="Ac_transferase_dom_sf"/>
</dbReference>
<dbReference type="SUPFAM" id="SSF51679">
    <property type="entry name" value="Bacterial luciferase-like"/>
    <property type="match status" value="1"/>
</dbReference>
<proteinExistence type="inferred from homology"/>
<evidence type="ECO:0000256" key="11">
    <source>
        <dbReference type="ARBA" id="ARBA00023194"/>
    </source>
</evidence>
<dbReference type="Gene3D" id="3.40.366.10">
    <property type="entry name" value="Malonyl-Coenzyme A Acyl Carrier Protein, domain 2"/>
    <property type="match status" value="1"/>
</dbReference>
<evidence type="ECO:0000256" key="1">
    <source>
        <dbReference type="ARBA" id="ARBA00001957"/>
    </source>
</evidence>
<dbReference type="InterPro" id="IPR001242">
    <property type="entry name" value="Condensation_dom"/>
</dbReference>
<sequence>MSSQVSQPISPIKRALRAVEDLQAKLEAVERAKKEPIAIVGMGCRFPGGANNPEAFWQLLRDGVDAVTEVPANRWDIDALYDSNPTTPGKIYTRYGGFVSQLEEFDAQFFGISPREAVSLDPQQRLLLEVSWEALENASINPSQLAGTQSGVFVGISGNDYLQRLWASEATEIDAYQGTGNAHSVAAGRLSYILGLTGPSLAVDTACSSSLVAVHLACQSLRNQESDLAIAGGVNLLLSSEISINLSKARMLAPDGRCKTFDATADGYVRGEGCGVIILKRLSDAIKDKNQILALIRGSAVNQDGRSSGLTAPNGPSQQAVIRQALANSGVEPGEVSYLEAHGTGTSLGDPIEVGAMTAVFGKNRLKDEPLTIGSVKTNIGHLEAAAGIAGIIKVVLQMQHQEIAPHLHFQDPSPHINWENLPLIVPTQKSDWQTAEKPLLAGVSSFSFSGTNAHLVLAQPPTVEPVTPAVERPLHLLTLSAKTEPALRKLAEKYVTYLQDHPRVSIADISYTANIGRSHFLHRLAVAAASTESLEKELMTFGAGGETSVLSSHQLIQPKRPKIALLFAGQGSQYVGMGRQLYETQPTFRKALDRCDEILRPHLGKSLIEILYAEEGATSLLDQTAYTQPALFALEYALYELWRSWGIEPAAVIGHSVGEYVAATVAGALTLEDGLKLIAPDWGQLMQSLPQDGAMAAVFAPESQVRAAIQAYIPEVAIAGINSPKNTVISGTAEIVHQITAKLQAEGIEVRNLKVSHAFHSPLMEPILDSLEEVASQVSYQAVKIPLISNLTGQMLQPGEMLNARYWRNHAQEAVQFMTGVNTLLEKDFDIFLEISPKPTLSRLGKQCQSKSSAVWLSSLAPQQEDWLLLLKSLSTLYLQGVEINWRGFDQDYSRSLLSLPTYPFQRQSYWIEEEAREQGAGSRGKGSEESEVIYPRSQQELPPASSLKDNKIPLTLGQATSTPFDFPARSYANAQGKSLSTSQGIAFTECESQPYSSSYSALSTPKSTLSTPNSALSTPNSTLSTVKPTTINGKYMAVNGKEPKTQVDVAQRDSRREEIIETLQTLVGSLLQVAPTDVNIYAPFLEMGADSIMMVDAVQRIENIYGLKIALRQLFEELATLDALATYLHQHLSPIPPQALPAQQVPPAVSLQASSAQQVSPAVYPQASPVVQVLPEPTPISQPPISPQQPKQVETAVSATALERIVGQQLQYQFQLMSKQLDILQNKSIAQQPEFVVLESPQEEQLSQTGNGKHTPEQPVLPVSQQPKIQTVAPLKPTTPTQISSPWGPKKPPTSGLNPQQQQHLDALIERYTRRTKTSKKLVESARPFLADSRASVGFRLSIKEMLYPIVADRSLGSRIWDVDGNEYIDMTMGQGVTLFGHKPPFIMAALEAQIQQGIHLNPRSPLVGEVAQLFTELTGMERVCFCNSGTEAVMAAIRVARAATGRTKIALFEGSYHGHADATLVRRQIIDHEQRSLPLAVGVPAGVVEDVIVLEYCSPQALEFLQVHAHELAAVLVEPVQSNQPMLEPRDFLHSLREITARTGTALIFDEMITGFRSHPGGAQALFGVRADIATYGKVVAGGLPIGVLAGKSQYLDSIDGGVWNYGDSSYPQTERTFFGGTFCQHPLAMVAARAVLQHIKEQGPGLQQQLSDRTSKLAATLNAYFQENEVPIQIEHFSSFFRFALTGNLDLLFYQMVEKGIYVWEWRKHFLSTAHTEADISQFIQTVKDSVEELRKGGFLPAKKLWVSSPTTNPEFLTHGVGGVGSVGGVGGVGNGNGHHTTATSADLAQKKITKGFWERHRSAPTNLEFKVSYNPQKPVKFSLYYFGSYEAEFSANKYDLLFEGAKFGDRHNFTAIWIPERHFHAFGGFSPNPAVIAAALARETQQIQLRSGSVVLPLHQPIRVAEEWAVVDNLSQGRVGISFASGWHPHDFVLAPQSFGKHRELMFQEIETVQKLWQGESIEMLDGTGKNIRVKTYPMPMQSKLPIWITIVNNPDTYIRAGEIGAGILTNLMGQTVEDLAQNIALYRESLARHGYAPESGNVTVLLHTFVGTDLEQTREQARTPFGNYIKSSIGLLQNMLKSQGLQVDLEQLTEEDRDFILSSAYQRYVQTSALIGTPDSCRQVIDHLRAVGVDEVACFIDFGVDENAVLANLPHLNTLKELCTQPNVYTIPLIEAQKQLWILAQMGEDRSVAYNESVTLQLRGSLNVTAMSKAIQKLVDRHEALRTKISPEGDVQEILPSVEIHCPVVDFSGGGVHERNAQVAEWFRQQSQKSFDLTQASLLRVHILKLEPELHLLLLSAHHIVVDGWSMGVIVRELGALYSAECQGITSQINSPRQFREFIEWQNQYCQTEEMKAHQFYWLEKLTAPPVLDLPTDRIRPPIQTYNGDRQTIKLDAQVTNNLKLFSRQQSCTSLMTLLSVYITLIHRLTGQDDIIIGLPTSGRYLRWATPTLLGSEGIVGYCTHLLPIRSQLSGNPTFVEYLKQMRGNLLSAYEHQDYPFAQLLNQLNLPRDNSRSPLINVSFNLEPPAILPEIFQLEASLFPQALNFKDRDLHLNVTEIAGELLVECDYNTDLFDADTIERWLGHFQTLLQAVINEPTQHLRELPLLTVSQRHQLLVEWNDTQADYPQDKCIHQLFEEQVKRTPDAVAVVFEEQHLTYAQLNAKANQLAHYLQTLGVGAEVLVGIFVERSLEMVVGLLGILKAGGAYLPLDPDYPTERLTFMLEDDQVSVLLTQQRLVESLGKHQARVVHLDSDWLSISEFSQGNPIAQVQASNLAYVIYTSGSTGQPKGVMLSHSNLCNHTFWMQATFPITAKDKVLQKTPFGFDASVWEFYAPLLAGGQLLMAQPGGHTDSAYLLRVIAQEQVTTVQLVPSLLQMLLEQGGIETCHSLKHVFCGGEALPVTLQEGLLSKLNVKLHNLYGPTEACIDATFWNCQQHKYVQVVPIGRPISNTQVYILDQYLQPVPIGVPGELHIGGAGLARGYLNRPELTQEKFIPNPLSGSKGERLYKTGDLARYLPDGNIEYLGRIDNQVKIRGFRIELGEIEAVLRQHEGVQTSCVIAREDIPGNKRLVAYVVPQPQLTPTVSELRSFLKSKLPDYMVPAAIAILESLPLTPNGKVDRRALPEPESRAGIEVSLVAPRNFIEEKLAEIWAQVLRVEQIGIYDNFFELGGDSILSIQIITRAKLAGLELTVKQLFANQAIAQLAKVAGTTKALSIEQGLVTGILPLTPIQKWFFQQDLPEKHHFNQSLLLTIASDINREILEQVWQELLKHHDAIRLQFSQIDSTWQQIHAAPNDRNNISYFDFSTIPESEIATVIETTANELQASLNLSENLVQVALFWLGSDKEARLLIVIHHLVVDGVSWRILLEDLQTGYEQLSQSQAIQLPAKTTSFKDWAQQLTEYAQSDILKSELAYWLRASECSISPLPVDHAQGANTVASTSKVSMSLNERETLSLLQDVPKAYKTQINDVLLTALVVVLSRWTNSQSVLFNLEGHGREDIIDGVDLSRTVGWFTTIFPVLVELEVRDNFGTVLKSVKEQLRAIPHKGIGYGLLRYLNSNAEISAQLDTIPTSEISFNYLGQFSQVLNTSSLMQLAGESIGQSQSLQGLRSCLLDVNAIITNERLQIDWEYSSNIHHPSTIENIAQEFIETLREIIAHCLSPENVGYTPTDFPLAKLNQLELDGMLKKLPFKSELGKTNWQNIEDIYPLSPMQEGMLFESLYAPDSGVYFQQIICTFTGNINLAAFEKAWQHLVARHSIFRTAFVWDSLSQPLQIVYRQVNLTVDISNWQDLSVQEQQEQLETFLDDQRQQSFHLSQAPLIRLHLVQLDGNTYQFIWCHHHLLLDGWSLPLVFKDLLEFYQAIYQGESLPNIGTVNYRNYIAWLQQQDKYLAEEFWRQKLQGFTAPTPLTVDKPLSNRQQNSGYSEQEIQLTVSATDAIASFARQYQLTINNLVQATWGLLLSRYSQETDVVFGATVSGRPPELVGVESMVGLFINTLPVRVQISETTELLSLLKDLQTQQVESEQFSYSSLVEIQALSDIPKGTSLFESIVVFENYPVDTAVLRSNGSFALSNVRAIEQTNYPLTILATSGEQLLLKVSYDTSRFEDETISRMLGHFVTILEAIVANPQQKISQLPMLTASEQQQLLVEWNNTQVDYPHDLCIYELFESQSLRTPDAVAVVFENQQLTYGELNNRANQLARYLRSLGVGADVLVAICVERSLEMVVGLLGILKAGGAYVPLDPEYPQERLSFILKDAQLSVLLTQKQLIDKLPEHQAQLVSLDTDWEVISRLSQDNPITAIQTSNLAYVIYTSGSTGQPKGVQISHRGVSNFLSAMQQRPGITEQDILLGITTIAFDIAALEIFLPLTVGASVVIARRDVTLDGKQLLDLLVKSQATIMQATPATWRLLLEANYQSSHLKILCGGEALPWELANQLLARSGSLWNLYGPTETTIWSSVYQVKSQDSLISIGRAIANTQIYILDQNLQPVPIGVPGELHIGGAGLARGYLNRPELTQEKFISNPFARDKGERLYKTGDLARYLPDGNIQYLGRIDNQVKIRGFRIELGEIEAVLSQHEDVQVCCAMAREDSPGDQRLVAYIVPQPEQTPIISELRQLLKAKLPGYMIPSAIVILEALPLTPNGKVDRRALPAPDTATGNLAPSFVSPRTDIEAQLVQIWSQVLGVERIGVEDNFFELGGHSLLATQVISRINSAFGLDLSLQRIFKSPTIAGIAAYIEVVDMITQDLSVPEVSKKVMEF</sequence>
<dbReference type="InterPro" id="IPR014043">
    <property type="entry name" value="Acyl_transferase_dom"/>
</dbReference>
<feature type="domain" description="Carrier" evidence="14">
    <location>
        <begin position="3147"/>
        <end position="3221"/>
    </location>
</feature>
<keyword evidence="9" id="KW-0663">Pyridoxal phosphate</keyword>
<dbReference type="CDD" id="cd19531">
    <property type="entry name" value="LCL_NRPS-like"/>
    <property type="match status" value="1"/>
</dbReference>
<dbReference type="GO" id="GO:0017000">
    <property type="term" value="P:antibiotic biosynthetic process"/>
    <property type="evidence" value="ECO:0007669"/>
    <property type="project" value="UniProtKB-KW"/>
</dbReference>
<dbReference type="InterPro" id="IPR014031">
    <property type="entry name" value="Ketoacyl_synth_C"/>
</dbReference>
<dbReference type="CDD" id="cd00610">
    <property type="entry name" value="OAT_like"/>
    <property type="match status" value="1"/>
</dbReference>
<dbReference type="FunFam" id="3.40.366.10:FF:000002">
    <property type="entry name" value="Probable polyketide synthase 2"/>
    <property type="match status" value="1"/>
</dbReference>
<dbReference type="SUPFAM" id="SSF52777">
    <property type="entry name" value="CoA-dependent acyltransferases"/>
    <property type="match status" value="6"/>
</dbReference>
<feature type="compositionally biased region" description="Low complexity" evidence="13">
    <location>
        <begin position="1001"/>
        <end position="1010"/>
    </location>
</feature>
<dbReference type="PROSITE" id="PS00606">
    <property type="entry name" value="KS3_1"/>
    <property type="match status" value="1"/>
</dbReference>
<dbReference type="Gene3D" id="3.40.50.980">
    <property type="match status" value="4"/>
</dbReference>
<dbReference type="Gene3D" id="1.10.1200.10">
    <property type="entry name" value="ACP-like"/>
    <property type="match status" value="3"/>
</dbReference>
<dbReference type="InterPro" id="IPR025110">
    <property type="entry name" value="AMP-bd_C"/>
</dbReference>
<dbReference type="FunFam" id="3.40.50.980:FF:000002">
    <property type="entry name" value="Enterobactin synthetase component F"/>
    <property type="match status" value="1"/>
</dbReference>
<dbReference type="InterPro" id="IPR005814">
    <property type="entry name" value="Aminotrans_3"/>
</dbReference>
<name>G9CIA2_9CYAN</name>
<evidence type="ECO:0000256" key="4">
    <source>
        <dbReference type="ARBA" id="ARBA00022450"/>
    </source>
</evidence>
<dbReference type="GO" id="GO:0044550">
    <property type="term" value="P:secondary metabolite biosynthetic process"/>
    <property type="evidence" value="ECO:0007669"/>
    <property type="project" value="UniProtKB-ARBA"/>
</dbReference>
<dbReference type="Pfam" id="PF13193">
    <property type="entry name" value="AMP-binding_C"/>
    <property type="match status" value="2"/>
</dbReference>
<keyword evidence="4" id="KW-0596">Phosphopantetheine</keyword>
<evidence type="ECO:0000256" key="10">
    <source>
        <dbReference type="ARBA" id="ARBA00023054"/>
    </source>
</evidence>
<dbReference type="CDD" id="cd19543">
    <property type="entry name" value="DCL_NRPS"/>
    <property type="match status" value="1"/>
</dbReference>
<dbReference type="InterPro" id="IPR016036">
    <property type="entry name" value="Malonyl_transacylase_ACP-bd"/>
</dbReference>
<evidence type="ECO:0000256" key="2">
    <source>
        <dbReference type="ARBA" id="ARBA00004496"/>
    </source>
</evidence>
<dbReference type="InterPro" id="IPR015422">
    <property type="entry name" value="PyrdxlP-dep_Trfase_small"/>
</dbReference>
<feature type="region of interest" description="Disordered" evidence="13">
    <location>
        <begin position="1242"/>
        <end position="1305"/>
    </location>
</feature>
<dbReference type="Pfam" id="PF00668">
    <property type="entry name" value="Condensation"/>
    <property type="match status" value="3"/>
</dbReference>
<dbReference type="Gene3D" id="3.40.640.10">
    <property type="entry name" value="Type I PLP-dependent aspartate aminotransferase-like (Major domain)"/>
    <property type="match status" value="1"/>
</dbReference>
<dbReference type="Gene3D" id="3.30.70.3290">
    <property type="match status" value="1"/>
</dbReference>
<feature type="compositionally biased region" description="Polar residues" evidence="13">
    <location>
        <begin position="1245"/>
        <end position="1254"/>
    </location>
</feature>
<dbReference type="Gene3D" id="3.30.559.10">
    <property type="entry name" value="Chloramphenicol acetyltransferase-like domain"/>
    <property type="match status" value="3"/>
</dbReference>
<dbReference type="InterPro" id="IPR020841">
    <property type="entry name" value="PKS_Beta-ketoAc_synthase_dom"/>
</dbReference>
<dbReference type="GO" id="GO:0016705">
    <property type="term" value="F:oxidoreductase activity, acting on paired donors, with incorporation or reduction of molecular oxygen"/>
    <property type="evidence" value="ECO:0007669"/>
    <property type="project" value="InterPro"/>
</dbReference>
<dbReference type="PROSITE" id="PS50075">
    <property type="entry name" value="CARRIER"/>
    <property type="match status" value="3"/>
</dbReference>
<evidence type="ECO:0000259" key="14">
    <source>
        <dbReference type="PROSITE" id="PS50075"/>
    </source>
</evidence>
<dbReference type="PROSITE" id="PS52004">
    <property type="entry name" value="KS3_2"/>
    <property type="match status" value="1"/>
</dbReference>
<dbReference type="CDD" id="cd00833">
    <property type="entry name" value="PKS"/>
    <property type="match status" value="1"/>
</dbReference>
<dbReference type="SUPFAM" id="SSF52151">
    <property type="entry name" value="FabD/lysophospholipase-like"/>
    <property type="match status" value="1"/>
</dbReference>